<organism evidence="1 2">
    <name type="scientific">Portunus trituberculatus</name>
    <name type="common">Swimming crab</name>
    <name type="synonym">Neptunus trituberculatus</name>
    <dbReference type="NCBI Taxonomy" id="210409"/>
    <lineage>
        <taxon>Eukaryota</taxon>
        <taxon>Metazoa</taxon>
        <taxon>Ecdysozoa</taxon>
        <taxon>Arthropoda</taxon>
        <taxon>Crustacea</taxon>
        <taxon>Multicrustacea</taxon>
        <taxon>Malacostraca</taxon>
        <taxon>Eumalacostraca</taxon>
        <taxon>Eucarida</taxon>
        <taxon>Decapoda</taxon>
        <taxon>Pleocyemata</taxon>
        <taxon>Brachyura</taxon>
        <taxon>Eubrachyura</taxon>
        <taxon>Portunoidea</taxon>
        <taxon>Portunidae</taxon>
        <taxon>Portuninae</taxon>
        <taxon>Portunus</taxon>
    </lineage>
</organism>
<reference evidence="1 2" key="1">
    <citation type="submission" date="2019-05" db="EMBL/GenBank/DDBJ databases">
        <title>Another draft genome of Portunus trituberculatus and its Hox gene families provides insights of decapod evolution.</title>
        <authorList>
            <person name="Jeong J.-H."/>
            <person name="Song I."/>
            <person name="Kim S."/>
            <person name="Choi T."/>
            <person name="Kim D."/>
            <person name="Ryu S."/>
            <person name="Kim W."/>
        </authorList>
    </citation>
    <scope>NUCLEOTIDE SEQUENCE [LARGE SCALE GENOMIC DNA]</scope>
    <source>
        <tissue evidence="1">Muscle</tissue>
    </source>
</reference>
<accession>A0A5B7GNQ9</accession>
<evidence type="ECO:0000313" key="1">
    <source>
        <dbReference type="EMBL" id="MPC61731.1"/>
    </source>
</evidence>
<keyword evidence="2" id="KW-1185">Reference proteome</keyword>
<name>A0A5B7GNQ9_PORTR</name>
<comment type="caution">
    <text evidence="1">The sequence shown here is derived from an EMBL/GenBank/DDBJ whole genome shotgun (WGS) entry which is preliminary data.</text>
</comment>
<gene>
    <name evidence="1" type="ORF">E2C01_055806</name>
</gene>
<protein>
    <submittedName>
        <fullName evidence="1">Uncharacterized protein</fullName>
    </submittedName>
</protein>
<evidence type="ECO:0000313" key="2">
    <source>
        <dbReference type="Proteomes" id="UP000324222"/>
    </source>
</evidence>
<dbReference type="AlphaFoldDB" id="A0A5B7GNQ9"/>
<sequence length="99" mass="11247">MKSYQRKSEVEWLPGRVRGGQSRKCGTQGEARKEGKLTRRSWIRCYGCWLPPPPASPAPAFMAECHARLQLKLFIHFLSSGRPQPLPLTASWLSVKEQP</sequence>
<proteinExistence type="predicted"/>
<dbReference type="EMBL" id="VSRR010018855">
    <property type="protein sequence ID" value="MPC61731.1"/>
    <property type="molecule type" value="Genomic_DNA"/>
</dbReference>
<dbReference type="Proteomes" id="UP000324222">
    <property type="component" value="Unassembled WGS sequence"/>
</dbReference>